<evidence type="ECO:0000256" key="2">
    <source>
        <dbReference type="ARBA" id="ARBA00022490"/>
    </source>
</evidence>
<keyword evidence="9 11" id="KW-0131">Cell cycle</keyword>
<evidence type="ECO:0000259" key="15">
    <source>
        <dbReference type="Pfam" id="PF08245"/>
    </source>
</evidence>
<feature type="short sequence motif" description="Meso-diaminopimelate recognition motif" evidence="11">
    <location>
        <begin position="413"/>
        <end position="416"/>
    </location>
</feature>
<keyword evidence="5 11" id="KW-0547">Nucleotide-binding</keyword>
<feature type="binding site" evidence="11">
    <location>
        <begin position="413"/>
        <end position="416"/>
    </location>
    <ligand>
        <name>meso-2,6-diaminopimelate</name>
        <dbReference type="ChEBI" id="CHEBI:57791"/>
    </ligand>
</feature>
<gene>
    <name evidence="11" type="primary">murE</name>
    <name evidence="16" type="ORF">A7Q10_00265</name>
</gene>
<dbReference type="Pfam" id="PF02875">
    <property type="entry name" value="Mur_ligase_C"/>
    <property type="match status" value="1"/>
</dbReference>
<feature type="binding site" evidence="11">
    <location>
        <position position="464"/>
    </location>
    <ligand>
        <name>meso-2,6-diaminopimelate</name>
        <dbReference type="ChEBI" id="CHEBI:57791"/>
    </ligand>
</feature>
<keyword evidence="11" id="KW-0460">Magnesium</keyword>
<dbReference type="UniPathway" id="UPA00219"/>
<reference evidence="16 17" key="1">
    <citation type="submission" date="2016-05" db="EMBL/GenBank/DDBJ databases">
        <title>Diversity and Homogeneity among Thermoacidophilic Verrucomicrobia Methanotrophs Linked with Geographical Origin.</title>
        <authorList>
            <person name="Erikstad H.-A."/>
            <person name="Smestad N.B."/>
            <person name="Ceballos R.M."/>
            <person name="Birkeland N.-K."/>
        </authorList>
    </citation>
    <scope>NUCLEOTIDE SEQUENCE [LARGE SCALE GENOMIC DNA]</scope>
    <source>
        <strain evidence="16 17">Phi</strain>
    </source>
</reference>
<keyword evidence="10 11" id="KW-0961">Cell wall biogenesis/degradation</keyword>
<keyword evidence="8 11" id="KW-0573">Peptidoglycan synthesis</keyword>
<sequence length="501" mass="55936">MKLTQLLSSFDPLEIIGNSEVEISSLCYDSRKVSAGAMFFAWKGEKTDGHLYIGEAIEKKAQVIVCSEIPPEYTHRSVTFVKVRDPRRVLGKVASEYYGKPSDRLALVGVTGTNGKTTTSFLIRYLLEKQGMKSGIIGTVFYDTTQSCVSSNRTSPEGSDLQYLLYQMVQAGCGAGVMEVSSHAIDQGRIEGTNFQVGIYTNLSQDHLDYHRTMEQYQRSKENFVSYIQGGQRNTGAVVINVDDPRWGLFAEKLRGKKEMITVSAEGRKEATLKASSILCDRFSTIFNLEWAKKIFKARSSLLGYFNVENTLLALGATLLLGFPLERSISLLETFPGVPGRMERYYSKDGLLAIIDYAHSEDALSKLLHTLRSFQPSRIILVVGCGGDRDRTKRPKMAKVASDLADIVLFTSDNPRSESPEQIFDDMRPGVEVSKKVHWIVDREEAIRKAIIMANSKDIVCVAGKGHESYQEIAGVFYPFNDRLVVEKLLKERSEYGVALD</sequence>
<dbReference type="SUPFAM" id="SSF53244">
    <property type="entry name" value="MurD-like peptide ligases, peptide-binding domain"/>
    <property type="match status" value="1"/>
</dbReference>
<feature type="domain" description="Mur ligase central" evidence="15">
    <location>
        <begin position="110"/>
        <end position="317"/>
    </location>
</feature>
<comment type="PTM">
    <text evidence="11">Carboxylation is probably crucial for Mg(2+) binding and, consequently, for the gamma-phosphate positioning of ATP.</text>
</comment>
<evidence type="ECO:0000313" key="16">
    <source>
        <dbReference type="EMBL" id="TFE70808.1"/>
    </source>
</evidence>
<dbReference type="RefSeq" id="WP_134439465.1">
    <property type="nucleotide sequence ID" value="NZ_LXQC01000112.1"/>
</dbReference>
<evidence type="ECO:0000256" key="11">
    <source>
        <dbReference type="HAMAP-Rule" id="MF_00208"/>
    </source>
</evidence>
<dbReference type="EMBL" id="LXQC01000112">
    <property type="protein sequence ID" value="TFE70808.1"/>
    <property type="molecule type" value="Genomic_DNA"/>
</dbReference>
<name>A0A4Y8PFX6_9BACT</name>
<organism evidence="16 17">
    <name type="scientific">Methylacidiphilum caldifontis</name>
    <dbReference type="NCBI Taxonomy" id="2795386"/>
    <lineage>
        <taxon>Bacteria</taxon>
        <taxon>Pseudomonadati</taxon>
        <taxon>Verrucomicrobiota</taxon>
        <taxon>Methylacidiphilae</taxon>
        <taxon>Methylacidiphilales</taxon>
        <taxon>Methylacidiphilaceae</taxon>
        <taxon>Methylacidiphilum (ex Ratnadevi et al. 2023)</taxon>
    </lineage>
</organism>
<dbReference type="Pfam" id="PF01225">
    <property type="entry name" value="Mur_ligase"/>
    <property type="match status" value="1"/>
</dbReference>
<keyword evidence="2 11" id="KW-0963">Cytoplasm</keyword>
<evidence type="ECO:0000259" key="13">
    <source>
        <dbReference type="Pfam" id="PF01225"/>
    </source>
</evidence>
<dbReference type="InterPro" id="IPR036615">
    <property type="entry name" value="Mur_ligase_C_dom_sf"/>
</dbReference>
<evidence type="ECO:0000256" key="4">
    <source>
        <dbReference type="ARBA" id="ARBA00022618"/>
    </source>
</evidence>
<comment type="function">
    <text evidence="11">Catalyzes the addition of meso-diaminopimelic acid to the nucleotide precursor UDP-N-acetylmuramoyl-L-alanyl-D-glutamate (UMAG) in the biosynthesis of bacterial cell-wall peptidoglycan.</text>
</comment>
<evidence type="ECO:0000313" key="17">
    <source>
        <dbReference type="Proteomes" id="UP000297713"/>
    </source>
</evidence>
<comment type="cofactor">
    <cofactor evidence="11">
        <name>Mg(2+)</name>
        <dbReference type="ChEBI" id="CHEBI:18420"/>
    </cofactor>
</comment>
<feature type="binding site" evidence="11">
    <location>
        <begin position="112"/>
        <end position="118"/>
    </location>
    <ligand>
        <name>ATP</name>
        <dbReference type="ChEBI" id="CHEBI:30616"/>
    </ligand>
</feature>
<dbReference type="InterPro" id="IPR036565">
    <property type="entry name" value="Mur-like_cat_sf"/>
</dbReference>
<feature type="domain" description="Mur ligase N-terminal catalytic" evidence="13">
    <location>
        <begin position="22"/>
        <end position="98"/>
    </location>
</feature>
<dbReference type="GO" id="GO:0004326">
    <property type="term" value="F:tetrahydrofolylpolyglutamate synthase activity"/>
    <property type="evidence" value="ECO:0007669"/>
    <property type="project" value="InterPro"/>
</dbReference>
<dbReference type="SUPFAM" id="SSF63418">
    <property type="entry name" value="MurE/MurF N-terminal domain"/>
    <property type="match status" value="1"/>
</dbReference>
<dbReference type="GO" id="GO:0008360">
    <property type="term" value="P:regulation of cell shape"/>
    <property type="evidence" value="ECO:0007669"/>
    <property type="project" value="UniProtKB-KW"/>
</dbReference>
<dbReference type="PANTHER" id="PTHR23135:SF4">
    <property type="entry name" value="UDP-N-ACETYLMURAMOYL-L-ALANYL-D-GLUTAMATE--2,6-DIAMINOPIMELATE LIGASE MURE HOMOLOG, CHLOROPLASTIC"/>
    <property type="match status" value="1"/>
</dbReference>
<evidence type="ECO:0000256" key="7">
    <source>
        <dbReference type="ARBA" id="ARBA00022960"/>
    </source>
</evidence>
<evidence type="ECO:0000256" key="10">
    <source>
        <dbReference type="ARBA" id="ARBA00023316"/>
    </source>
</evidence>
<protein>
    <recommendedName>
        <fullName evidence="11">UDP-N-acetylmuramoyl-L-alanyl-D-glutamate--2,6-diaminopimelate ligase</fullName>
        <ecNumber evidence="11">6.3.2.13</ecNumber>
    </recommendedName>
    <alternativeName>
        <fullName evidence="11">Meso-A2pm-adding enzyme</fullName>
    </alternativeName>
    <alternativeName>
        <fullName evidence="11">Meso-diaminopimelate-adding enzyme</fullName>
    </alternativeName>
    <alternativeName>
        <fullName evidence="11">UDP-MurNAc-L-Ala-D-Glu:meso-diaminopimelate ligase</fullName>
    </alternativeName>
    <alternativeName>
        <fullName evidence="11">UDP-MurNAc-tripeptide synthetase</fullName>
    </alternativeName>
    <alternativeName>
        <fullName evidence="11">UDP-N-acetylmuramyl-tripeptide synthetase</fullName>
    </alternativeName>
</protein>
<dbReference type="HAMAP" id="MF_00208">
    <property type="entry name" value="MurE"/>
    <property type="match status" value="1"/>
</dbReference>
<feature type="binding site" evidence="11">
    <location>
        <position position="181"/>
    </location>
    <ligand>
        <name>UDP-N-acetyl-alpha-D-muramoyl-L-alanyl-D-glutamate</name>
        <dbReference type="ChEBI" id="CHEBI:83900"/>
    </ligand>
</feature>
<dbReference type="Gene3D" id="3.90.190.20">
    <property type="entry name" value="Mur ligase, C-terminal domain"/>
    <property type="match status" value="1"/>
</dbReference>
<dbReference type="GO" id="GO:0005524">
    <property type="term" value="F:ATP binding"/>
    <property type="evidence" value="ECO:0007669"/>
    <property type="project" value="UniProtKB-UniRule"/>
</dbReference>
<keyword evidence="4 11" id="KW-0132">Cell division</keyword>
<dbReference type="GO" id="GO:0071555">
    <property type="term" value="P:cell wall organization"/>
    <property type="evidence" value="ECO:0007669"/>
    <property type="project" value="UniProtKB-KW"/>
</dbReference>
<evidence type="ECO:0000256" key="8">
    <source>
        <dbReference type="ARBA" id="ARBA00022984"/>
    </source>
</evidence>
<comment type="caution">
    <text evidence="16">The sequence shown here is derived from an EMBL/GenBank/DDBJ whole genome shotgun (WGS) entry which is preliminary data.</text>
</comment>
<feature type="domain" description="Mur ligase C-terminal" evidence="14">
    <location>
        <begin position="340"/>
        <end position="466"/>
    </location>
</feature>
<evidence type="ECO:0000256" key="5">
    <source>
        <dbReference type="ARBA" id="ARBA00022741"/>
    </source>
</evidence>
<dbReference type="SUPFAM" id="SSF53623">
    <property type="entry name" value="MurD-like peptide ligases, catalytic domain"/>
    <property type="match status" value="1"/>
</dbReference>
<evidence type="ECO:0000259" key="14">
    <source>
        <dbReference type="Pfam" id="PF02875"/>
    </source>
</evidence>
<feature type="binding site" evidence="11">
    <location>
        <position position="30"/>
    </location>
    <ligand>
        <name>UDP-N-acetyl-alpha-D-muramoyl-L-alanyl-D-glutamate</name>
        <dbReference type="ChEBI" id="CHEBI:83900"/>
    </ligand>
</feature>
<dbReference type="Gene3D" id="3.40.1190.10">
    <property type="entry name" value="Mur-like, catalytic domain"/>
    <property type="match status" value="1"/>
</dbReference>
<proteinExistence type="inferred from homology"/>
<dbReference type="PROSITE" id="PS01011">
    <property type="entry name" value="FOLYLPOLYGLU_SYNT_1"/>
    <property type="match status" value="1"/>
</dbReference>
<comment type="similarity">
    <text evidence="1 11">Belongs to the MurCDEF family. MurE subfamily.</text>
</comment>
<dbReference type="InterPro" id="IPR000713">
    <property type="entry name" value="Mur_ligase_N"/>
</dbReference>
<dbReference type="InterPro" id="IPR018109">
    <property type="entry name" value="Folylpolyglutamate_synth_CS"/>
</dbReference>
<dbReference type="NCBIfam" id="NF001126">
    <property type="entry name" value="PRK00139.1-4"/>
    <property type="match status" value="1"/>
</dbReference>
<keyword evidence="17" id="KW-1185">Reference proteome</keyword>
<feature type="modified residue" description="N6-carboxylysine" evidence="11">
    <location>
        <position position="221"/>
    </location>
</feature>
<feature type="binding site" evidence="11">
    <location>
        <position position="468"/>
    </location>
    <ligand>
        <name>meso-2,6-diaminopimelate</name>
        <dbReference type="ChEBI" id="CHEBI:57791"/>
    </ligand>
</feature>
<evidence type="ECO:0000256" key="3">
    <source>
        <dbReference type="ARBA" id="ARBA00022598"/>
    </source>
</evidence>
<dbReference type="InterPro" id="IPR004101">
    <property type="entry name" value="Mur_ligase_C"/>
</dbReference>
<feature type="binding site" evidence="11">
    <location>
        <position position="389"/>
    </location>
    <ligand>
        <name>meso-2,6-diaminopimelate</name>
        <dbReference type="ChEBI" id="CHEBI:57791"/>
    </ligand>
</feature>
<dbReference type="GO" id="GO:0051301">
    <property type="term" value="P:cell division"/>
    <property type="evidence" value="ECO:0007669"/>
    <property type="project" value="UniProtKB-KW"/>
</dbReference>
<dbReference type="InterPro" id="IPR035911">
    <property type="entry name" value="MurE/MurF_N"/>
</dbReference>
<dbReference type="AlphaFoldDB" id="A0A4Y8PFX6"/>
<dbReference type="PANTHER" id="PTHR23135">
    <property type="entry name" value="MUR LIGASE FAMILY MEMBER"/>
    <property type="match status" value="1"/>
</dbReference>
<accession>A0A4Y8PFX6</accession>
<comment type="catalytic activity">
    <reaction evidence="11">
        <text>UDP-N-acetyl-alpha-D-muramoyl-L-alanyl-D-glutamate + meso-2,6-diaminopimelate + ATP = UDP-N-acetyl-alpha-D-muramoyl-L-alanyl-gamma-D-glutamyl-meso-2,6-diaminopimelate + ADP + phosphate + H(+)</text>
        <dbReference type="Rhea" id="RHEA:23676"/>
        <dbReference type="ChEBI" id="CHEBI:15378"/>
        <dbReference type="ChEBI" id="CHEBI:30616"/>
        <dbReference type="ChEBI" id="CHEBI:43474"/>
        <dbReference type="ChEBI" id="CHEBI:57791"/>
        <dbReference type="ChEBI" id="CHEBI:83900"/>
        <dbReference type="ChEBI" id="CHEBI:83905"/>
        <dbReference type="ChEBI" id="CHEBI:456216"/>
        <dbReference type="EC" id="6.3.2.13"/>
    </reaction>
</comment>
<dbReference type="InterPro" id="IPR013221">
    <property type="entry name" value="Mur_ligase_cen"/>
</dbReference>
<keyword evidence="7 11" id="KW-0133">Cell shape</keyword>
<dbReference type="Gene3D" id="3.40.1390.10">
    <property type="entry name" value="MurE/MurF, N-terminal domain"/>
    <property type="match status" value="1"/>
</dbReference>
<dbReference type="GO" id="GO:0009252">
    <property type="term" value="P:peptidoglycan biosynthetic process"/>
    <property type="evidence" value="ECO:0007669"/>
    <property type="project" value="UniProtKB-UniRule"/>
</dbReference>
<dbReference type="EC" id="6.3.2.13" evidence="11"/>
<evidence type="ECO:0000256" key="9">
    <source>
        <dbReference type="ARBA" id="ARBA00023306"/>
    </source>
</evidence>
<dbReference type="OrthoDB" id="9800958at2"/>
<dbReference type="Proteomes" id="UP000297713">
    <property type="component" value="Unassembled WGS sequence"/>
</dbReference>
<dbReference type="GO" id="GO:0008765">
    <property type="term" value="F:UDP-N-acetylmuramoylalanyl-D-glutamate-2,6-diaminopimelate ligase activity"/>
    <property type="evidence" value="ECO:0007669"/>
    <property type="project" value="UniProtKB-UniRule"/>
</dbReference>
<dbReference type="NCBIfam" id="TIGR01085">
    <property type="entry name" value="murE"/>
    <property type="match status" value="1"/>
</dbReference>
<feature type="binding site" evidence="11">
    <location>
        <position position="187"/>
    </location>
    <ligand>
        <name>UDP-N-acetyl-alpha-D-muramoyl-L-alanyl-D-glutamate</name>
        <dbReference type="ChEBI" id="CHEBI:83900"/>
    </ligand>
</feature>
<evidence type="ECO:0000256" key="1">
    <source>
        <dbReference type="ARBA" id="ARBA00005898"/>
    </source>
</evidence>
<comment type="pathway">
    <text evidence="11 12">Cell wall biogenesis; peptidoglycan biosynthesis.</text>
</comment>
<evidence type="ECO:0000256" key="6">
    <source>
        <dbReference type="ARBA" id="ARBA00022840"/>
    </source>
</evidence>
<comment type="caution">
    <text evidence="11">Lacks conserved residue(s) required for the propagation of feature annotation.</text>
</comment>
<dbReference type="Pfam" id="PF08245">
    <property type="entry name" value="Mur_ligase_M"/>
    <property type="match status" value="1"/>
</dbReference>
<dbReference type="GO" id="GO:0005737">
    <property type="term" value="C:cytoplasm"/>
    <property type="evidence" value="ECO:0007669"/>
    <property type="project" value="UniProtKB-SubCell"/>
</dbReference>
<evidence type="ECO:0000256" key="12">
    <source>
        <dbReference type="RuleBase" id="RU004135"/>
    </source>
</evidence>
<keyword evidence="3 11" id="KW-0436">Ligase</keyword>
<comment type="subcellular location">
    <subcellularLocation>
        <location evidence="11 12">Cytoplasm</location>
    </subcellularLocation>
</comment>
<dbReference type="GO" id="GO:0000287">
    <property type="term" value="F:magnesium ion binding"/>
    <property type="evidence" value="ECO:0007669"/>
    <property type="project" value="UniProtKB-UniRule"/>
</dbReference>
<keyword evidence="6 11" id="KW-0067">ATP-binding</keyword>
<feature type="binding site" evidence="11">
    <location>
        <position position="189"/>
    </location>
    <ligand>
        <name>UDP-N-acetyl-alpha-D-muramoyl-L-alanyl-D-glutamate</name>
        <dbReference type="ChEBI" id="CHEBI:83900"/>
    </ligand>
</feature>
<dbReference type="InterPro" id="IPR005761">
    <property type="entry name" value="UDP-N-AcMur-Glu-dNH2Pim_ligase"/>
</dbReference>